<dbReference type="PANTHER" id="PTHR42812">
    <property type="entry name" value="BETA-XYLOSIDASE"/>
    <property type="match status" value="1"/>
</dbReference>
<dbReference type="InterPro" id="IPR051795">
    <property type="entry name" value="Glycosyl_Hydrlase_43"/>
</dbReference>
<comment type="similarity">
    <text evidence="1 6">Belongs to the glycosyl hydrolase 43 family.</text>
</comment>
<dbReference type="InterPro" id="IPR006710">
    <property type="entry name" value="Glyco_hydro_43"/>
</dbReference>
<dbReference type="SUPFAM" id="SSF75005">
    <property type="entry name" value="Arabinanase/levansucrase/invertase"/>
    <property type="match status" value="1"/>
</dbReference>
<keyword evidence="2 6" id="KW-0378">Hydrolase</keyword>
<evidence type="ECO:0000256" key="1">
    <source>
        <dbReference type="ARBA" id="ARBA00009865"/>
    </source>
</evidence>
<feature type="active site" description="Proton acceptor" evidence="4">
    <location>
        <position position="46"/>
    </location>
</feature>
<evidence type="ECO:0000256" key="5">
    <source>
        <dbReference type="PIRSR" id="PIRSR606710-2"/>
    </source>
</evidence>
<dbReference type="Pfam" id="PF17851">
    <property type="entry name" value="GH43_C2"/>
    <property type="match status" value="1"/>
</dbReference>
<dbReference type="Proteomes" id="UP000488521">
    <property type="component" value="Unassembled WGS sequence"/>
</dbReference>
<dbReference type="CDD" id="cd09001">
    <property type="entry name" value="GH43_FsAxh1-like"/>
    <property type="match status" value="1"/>
</dbReference>
<evidence type="ECO:0000256" key="7">
    <source>
        <dbReference type="SAM" id="SignalP"/>
    </source>
</evidence>
<dbReference type="InterPro" id="IPR041542">
    <property type="entry name" value="GH43_C2"/>
</dbReference>
<dbReference type="Gene3D" id="2.60.120.200">
    <property type="match status" value="1"/>
</dbReference>
<dbReference type="PANTHER" id="PTHR42812:SF12">
    <property type="entry name" value="BETA-XYLOSIDASE-RELATED"/>
    <property type="match status" value="1"/>
</dbReference>
<evidence type="ECO:0000256" key="2">
    <source>
        <dbReference type="ARBA" id="ARBA00022801"/>
    </source>
</evidence>
<comment type="caution">
    <text evidence="9">The sequence shown here is derived from an EMBL/GenBank/DDBJ whole genome shotgun (WGS) entry which is preliminary data.</text>
</comment>
<organism evidence="9 10">
    <name type="scientific">Bacteroides thetaiotaomicron</name>
    <dbReference type="NCBI Taxonomy" id="818"/>
    <lineage>
        <taxon>Bacteria</taxon>
        <taxon>Pseudomonadati</taxon>
        <taxon>Bacteroidota</taxon>
        <taxon>Bacteroidia</taxon>
        <taxon>Bacteroidales</taxon>
        <taxon>Bacteroidaceae</taxon>
        <taxon>Bacteroides</taxon>
    </lineage>
</organism>
<dbReference type="AlphaFoldDB" id="A0A6I0SM00"/>
<dbReference type="GO" id="GO:0005975">
    <property type="term" value="P:carbohydrate metabolic process"/>
    <property type="evidence" value="ECO:0007669"/>
    <property type="project" value="InterPro"/>
</dbReference>
<feature type="signal peptide" evidence="7">
    <location>
        <begin position="1"/>
        <end position="20"/>
    </location>
</feature>
<dbReference type="InterPro" id="IPR013320">
    <property type="entry name" value="ConA-like_dom_sf"/>
</dbReference>
<dbReference type="Pfam" id="PF04616">
    <property type="entry name" value="Glyco_hydro_43"/>
    <property type="match status" value="1"/>
</dbReference>
<keyword evidence="7" id="KW-0732">Signal</keyword>
<feature type="domain" description="Beta-xylosidase C-terminal Concanavalin A-like" evidence="8">
    <location>
        <begin position="331"/>
        <end position="511"/>
    </location>
</feature>
<feature type="active site" description="Proton donor" evidence="4">
    <location>
        <position position="202"/>
    </location>
</feature>
<evidence type="ECO:0000313" key="10">
    <source>
        <dbReference type="Proteomes" id="UP000488521"/>
    </source>
</evidence>
<dbReference type="RefSeq" id="WP_195740365.1">
    <property type="nucleotide sequence ID" value="NZ_CAXSVM010000003.1"/>
</dbReference>
<proteinExistence type="inferred from homology"/>
<keyword evidence="3 6" id="KW-0326">Glycosidase</keyword>
<evidence type="ECO:0000313" key="9">
    <source>
        <dbReference type="EMBL" id="KAB4479167.1"/>
    </source>
</evidence>
<dbReference type="EMBL" id="WCRS01000001">
    <property type="protein sequence ID" value="KAB4479167.1"/>
    <property type="molecule type" value="Genomic_DNA"/>
</dbReference>
<sequence>MNTKILCVWIALLTCQIAGAQTKNVTWGDQGNGTYINPILNADYSDPDVIRVGDKYYMVNSDFHYMGMPVLESDDMINWKIISQVYRRLDFPDWDTNGNYGGGSWAPSIRHHDGKFWIYFCTPREGLMMSTATDPHGPWSPLHCVKRIGGWEDPCPIWDDNGQAYLGRSQLGAGPIILHKMSADGRTLEDDGHVIYTGPVAEGTKFHKRDGYYYISIPEGGVGEGWQTILRSKNIYGPYEKKVVLEKGSTNVNGPHQGALVDTPEGEWWFYHFQLTEPLGRVVHLQPAHWKDGWPVIGVDIDMNGIGEPVKVWTKPNTGKKVPVSFPQGGDSFDSPELNLQWQFNHNPSDADWNLTERKGWLLLKALKADHLRASRNMLTQKCIGYEGTVTTEMDMSSWTEGQRAGLFCIGNLFNGIGILKENGKNYLYLENNGSVEKVKPVSGKKIYFRATMNARTNQHQLYYSTDNKNFTPCGEPYSLRFGDWKGARVGLYSYNTLRDGGNAFFNWFTYDFN</sequence>
<evidence type="ECO:0000256" key="4">
    <source>
        <dbReference type="PIRSR" id="PIRSR606710-1"/>
    </source>
</evidence>
<evidence type="ECO:0000256" key="6">
    <source>
        <dbReference type="RuleBase" id="RU361187"/>
    </source>
</evidence>
<feature type="chain" id="PRO_5030153591" evidence="7">
    <location>
        <begin position="21"/>
        <end position="514"/>
    </location>
</feature>
<dbReference type="InterPro" id="IPR023296">
    <property type="entry name" value="Glyco_hydro_beta-prop_sf"/>
</dbReference>
<name>A0A6I0SM00_BACT4</name>
<dbReference type="GO" id="GO:0004553">
    <property type="term" value="F:hydrolase activity, hydrolyzing O-glycosyl compounds"/>
    <property type="evidence" value="ECO:0007669"/>
    <property type="project" value="InterPro"/>
</dbReference>
<reference evidence="9 10" key="1">
    <citation type="journal article" date="2019" name="Nat. Med.">
        <title>A library of human gut bacterial isolates paired with longitudinal multiomics data enables mechanistic microbiome research.</title>
        <authorList>
            <person name="Poyet M."/>
            <person name="Groussin M."/>
            <person name="Gibbons S.M."/>
            <person name="Avila-Pacheco J."/>
            <person name="Jiang X."/>
            <person name="Kearney S.M."/>
            <person name="Perrotta A.R."/>
            <person name="Berdy B."/>
            <person name="Zhao S."/>
            <person name="Lieberman T.D."/>
            <person name="Swanson P.K."/>
            <person name="Smith M."/>
            <person name="Roesemann S."/>
            <person name="Alexander J.E."/>
            <person name="Rich S.A."/>
            <person name="Livny J."/>
            <person name="Vlamakis H."/>
            <person name="Clish C."/>
            <person name="Bullock K."/>
            <person name="Deik A."/>
            <person name="Scott J."/>
            <person name="Pierce K.A."/>
            <person name="Xavier R.J."/>
            <person name="Alm E.J."/>
        </authorList>
    </citation>
    <scope>NUCLEOTIDE SEQUENCE [LARGE SCALE GENOMIC DNA]</scope>
    <source>
        <strain evidence="9 10">BIOML-A156</strain>
    </source>
</reference>
<dbReference type="Gene3D" id="2.115.10.20">
    <property type="entry name" value="Glycosyl hydrolase domain, family 43"/>
    <property type="match status" value="1"/>
</dbReference>
<feature type="site" description="Important for catalytic activity, responsible for pKa modulation of the active site Glu and correct orientation of both the proton donor and substrate" evidence="5">
    <location>
        <position position="153"/>
    </location>
</feature>
<evidence type="ECO:0000259" key="8">
    <source>
        <dbReference type="Pfam" id="PF17851"/>
    </source>
</evidence>
<accession>A0A6I0SM00</accession>
<evidence type="ECO:0000256" key="3">
    <source>
        <dbReference type="ARBA" id="ARBA00023295"/>
    </source>
</evidence>
<protein>
    <submittedName>
        <fullName evidence="9">Glycosyl hydrolase 43 family protein</fullName>
    </submittedName>
</protein>
<dbReference type="SUPFAM" id="SSF49899">
    <property type="entry name" value="Concanavalin A-like lectins/glucanases"/>
    <property type="match status" value="1"/>
</dbReference>
<gene>
    <name evidence="9" type="ORF">GAN59_01180</name>
</gene>